<evidence type="ECO:0000259" key="10">
    <source>
        <dbReference type="PROSITE" id="PS50112"/>
    </source>
</evidence>
<feature type="domain" description="Histidine kinase" evidence="9">
    <location>
        <begin position="398"/>
        <end position="601"/>
    </location>
</feature>
<dbReference type="Gene3D" id="3.30.565.10">
    <property type="entry name" value="Histidine kinase-like ATPase, C-terminal domain"/>
    <property type="match status" value="1"/>
</dbReference>
<reference evidence="11 12" key="1">
    <citation type="submission" date="2023-07" db="EMBL/GenBank/DDBJ databases">
        <title>Genomic Encyclopedia of Type Strains, Phase IV (KMG-IV): sequencing the most valuable type-strain genomes for metagenomic binning, comparative biology and taxonomic classification.</title>
        <authorList>
            <person name="Goeker M."/>
        </authorList>
    </citation>
    <scope>NUCLEOTIDE SEQUENCE [LARGE SCALE GENOMIC DNA]</scope>
    <source>
        <strain evidence="11 12">DSM 17723</strain>
    </source>
</reference>
<dbReference type="Gene3D" id="3.30.450.20">
    <property type="entry name" value="PAS domain"/>
    <property type="match status" value="3"/>
</dbReference>
<evidence type="ECO:0000256" key="1">
    <source>
        <dbReference type="ARBA" id="ARBA00000085"/>
    </source>
</evidence>
<dbReference type="Gene3D" id="1.10.287.130">
    <property type="match status" value="1"/>
</dbReference>
<evidence type="ECO:0000256" key="2">
    <source>
        <dbReference type="ARBA" id="ARBA00012438"/>
    </source>
</evidence>
<dbReference type="SUPFAM" id="SSF55785">
    <property type="entry name" value="PYP-like sensor domain (PAS domain)"/>
    <property type="match status" value="3"/>
</dbReference>
<comment type="catalytic activity">
    <reaction evidence="1">
        <text>ATP + protein L-histidine = ADP + protein N-phospho-L-histidine.</text>
        <dbReference type="EC" id="2.7.13.3"/>
    </reaction>
</comment>
<dbReference type="InterPro" id="IPR003594">
    <property type="entry name" value="HATPase_dom"/>
</dbReference>
<organism evidence="11 12">
    <name type="scientific">Metabacillus niabensis</name>
    <dbReference type="NCBI Taxonomy" id="324854"/>
    <lineage>
        <taxon>Bacteria</taxon>
        <taxon>Bacillati</taxon>
        <taxon>Bacillota</taxon>
        <taxon>Bacilli</taxon>
        <taxon>Bacillales</taxon>
        <taxon>Bacillaceae</taxon>
        <taxon>Metabacillus</taxon>
    </lineage>
</organism>
<dbReference type="SUPFAM" id="SSF47384">
    <property type="entry name" value="Homodimeric domain of signal transducing histidine kinase"/>
    <property type="match status" value="1"/>
</dbReference>
<evidence type="ECO:0000313" key="11">
    <source>
        <dbReference type="EMBL" id="MDQ0226907.1"/>
    </source>
</evidence>
<dbReference type="Pfam" id="PF00989">
    <property type="entry name" value="PAS"/>
    <property type="match status" value="2"/>
</dbReference>
<dbReference type="SMART" id="SM00388">
    <property type="entry name" value="HisKA"/>
    <property type="match status" value="1"/>
</dbReference>
<dbReference type="CDD" id="cd00075">
    <property type="entry name" value="HATPase"/>
    <property type="match status" value="1"/>
</dbReference>
<feature type="domain" description="PAS" evidence="10">
    <location>
        <begin position="20"/>
        <end position="58"/>
    </location>
</feature>
<evidence type="ECO:0000256" key="8">
    <source>
        <dbReference type="ARBA" id="ARBA00023012"/>
    </source>
</evidence>
<dbReference type="PROSITE" id="PS50109">
    <property type="entry name" value="HIS_KIN"/>
    <property type="match status" value="1"/>
</dbReference>
<evidence type="ECO:0000256" key="6">
    <source>
        <dbReference type="ARBA" id="ARBA00022777"/>
    </source>
</evidence>
<dbReference type="SMART" id="SM00387">
    <property type="entry name" value="HATPase_c"/>
    <property type="match status" value="1"/>
</dbReference>
<sequence>MNRHAINIDTVIQDIEVYAVVSSNGRFQYISSNSVELVGYSNNHIIGKYIKDFIHSEDVFLLESYFFNEHHLYPCTFRFLTDDGHYIWLEASLDFIRSTVTKHNQEIVLRMKALDTKYPVNQLGLENKLSAIDGNSEKNAHDHLLEDLPSPLFIASYGKILYVNKAFEELLGTSSKEQLIGKYTIDFIDKSFHDIVWYRIQKLHNGEKIGIIEQTWRKLDGNEINVEVSANLTTYNGEKVELIVLTDISSRRKFQKILQKSRERYQRLIDNSIDTIAVIHKDKWVFVNDSGVKLFEAEDYSEMLGRNIFEHLHPNDHKHMRDSLNSILKGEAEVQITNQSWIISDEKTIYTEMVGIPTTYLGDGAVQVILRDISDRKKTEELMLRSEKLSIAGQLAAGIAHEIRNPLTAIKGFLQIMQPEYKKHQQYFNIVFSELDRIEVILSELLILAKPQEKKFKKANMVTLLQDVAMLLETQANLNSVSIEQIHEEKDLSLFCDQNQLKQVFINLFKNAIDAMPKGGNVKVHTKKQNGKIHIMVKDEGEGIPSELMERIGEPFLTTKEKGNGLGLMITYKIIEDHNGTIVVDSKLNEGTTFIVELPLE</sequence>
<protein>
    <recommendedName>
        <fullName evidence="2">histidine kinase</fullName>
        <ecNumber evidence="2">2.7.13.3</ecNumber>
    </recommendedName>
</protein>
<keyword evidence="12" id="KW-1185">Reference proteome</keyword>
<dbReference type="PANTHER" id="PTHR43065">
    <property type="entry name" value="SENSOR HISTIDINE KINASE"/>
    <property type="match status" value="1"/>
</dbReference>
<evidence type="ECO:0000259" key="9">
    <source>
        <dbReference type="PROSITE" id="PS50109"/>
    </source>
</evidence>
<dbReference type="SMART" id="SM00091">
    <property type="entry name" value="PAS"/>
    <property type="match status" value="3"/>
</dbReference>
<dbReference type="EMBL" id="JAUSTZ010000007">
    <property type="protein sequence ID" value="MDQ0226907.1"/>
    <property type="molecule type" value="Genomic_DNA"/>
</dbReference>
<dbReference type="InterPro" id="IPR000014">
    <property type="entry name" value="PAS"/>
</dbReference>
<evidence type="ECO:0000313" key="12">
    <source>
        <dbReference type="Proteomes" id="UP001232245"/>
    </source>
</evidence>
<dbReference type="PANTHER" id="PTHR43065:SF34">
    <property type="entry name" value="SPORULATION KINASE A"/>
    <property type="match status" value="1"/>
</dbReference>
<dbReference type="CDD" id="cd00082">
    <property type="entry name" value="HisKA"/>
    <property type="match status" value="1"/>
</dbReference>
<evidence type="ECO:0000256" key="7">
    <source>
        <dbReference type="ARBA" id="ARBA00022840"/>
    </source>
</evidence>
<dbReference type="Pfam" id="PF02518">
    <property type="entry name" value="HATPase_c"/>
    <property type="match status" value="1"/>
</dbReference>
<dbReference type="SUPFAM" id="SSF55874">
    <property type="entry name" value="ATPase domain of HSP90 chaperone/DNA topoisomerase II/histidine kinase"/>
    <property type="match status" value="1"/>
</dbReference>
<dbReference type="CDD" id="cd00130">
    <property type="entry name" value="PAS"/>
    <property type="match status" value="3"/>
</dbReference>
<name>A0ABT9Z3U7_9BACI</name>
<comment type="caution">
    <text evidence="11">The sequence shown here is derived from an EMBL/GenBank/DDBJ whole genome shotgun (WGS) entry which is preliminary data.</text>
</comment>
<dbReference type="Pfam" id="PF00512">
    <property type="entry name" value="HisKA"/>
    <property type="match status" value="1"/>
</dbReference>
<evidence type="ECO:0000256" key="4">
    <source>
        <dbReference type="ARBA" id="ARBA00022679"/>
    </source>
</evidence>
<dbReference type="InterPro" id="IPR005467">
    <property type="entry name" value="His_kinase_dom"/>
</dbReference>
<proteinExistence type="predicted"/>
<dbReference type="InterPro" id="IPR004358">
    <property type="entry name" value="Sig_transdc_His_kin-like_C"/>
</dbReference>
<dbReference type="EC" id="2.7.13.3" evidence="2"/>
<keyword evidence="8" id="KW-0902">Two-component regulatory system</keyword>
<dbReference type="Proteomes" id="UP001232245">
    <property type="component" value="Unassembled WGS sequence"/>
</dbReference>
<accession>A0ABT9Z3U7</accession>
<dbReference type="Pfam" id="PF08447">
    <property type="entry name" value="PAS_3"/>
    <property type="match status" value="1"/>
</dbReference>
<dbReference type="InterPro" id="IPR003661">
    <property type="entry name" value="HisK_dim/P_dom"/>
</dbReference>
<dbReference type="InterPro" id="IPR013655">
    <property type="entry name" value="PAS_fold_3"/>
</dbReference>
<dbReference type="InterPro" id="IPR013767">
    <property type="entry name" value="PAS_fold"/>
</dbReference>
<dbReference type="PROSITE" id="PS50112">
    <property type="entry name" value="PAS"/>
    <property type="match status" value="2"/>
</dbReference>
<keyword evidence="4 11" id="KW-0808">Transferase</keyword>
<dbReference type="NCBIfam" id="TIGR00229">
    <property type="entry name" value="sensory_box"/>
    <property type="match status" value="3"/>
</dbReference>
<keyword evidence="7" id="KW-0067">ATP-binding</keyword>
<dbReference type="GO" id="GO:0004673">
    <property type="term" value="F:protein histidine kinase activity"/>
    <property type="evidence" value="ECO:0007669"/>
    <property type="project" value="UniProtKB-EC"/>
</dbReference>
<dbReference type="RefSeq" id="WP_095299142.1">
    <property type="nucleotide sequence ID" value="NZ_CADEPK010000434.1"/>
</dbReference>
<keyword evidence="6 11" id="KW-0418">Kinase</keyword>
<evidence type="ECO:0000256" key="5">
    <source>
        <dbReference type="ARBA" id="ARBA00022741"/>
    </source>
</evidence>
<keyword evidence="5" id="KW-0547">Nucleotide-binding</keyword>
<gene>
    <name evidence="11" type="ORF">J2S02_003252</name>
</gene>
<dbReference type="InterPro" id="IPR035965">
    <property type="entry name" value="PAS-like_dom_sf"/>
</dbReference>
<feature type="domain" description="PAS" evidence="10">
    <location>
        <begin position="261"/>
        <end position="331"/>
    </location>
</feature>
<dbReference type="PRINTS" id="PR00344">
    <property type="entry name" value="BCTRLSENSOR"/>
</dbReference>
<dbReference type="InterPro" id="IPR036097">
    <property type="entry name" value="HisK_dim/P_sf"/>
</dbReference>
<evidence type="ECO:0000256" key="3">
    <source>
        <dbReference type="ARBA" id="ARBA00022553"/>
    </source>
</evidence>
<dbReference type="InterPro" id="IPR036890">
    <property type="entry name" value="HATPase_C_sf"/>
</dbReference>
<keyword evidence="3" id="KW-0597">Phosphoprotein</keyword>